<evidence type="ECO:0000313" key="9">
    <source>
        <dbReference type="EMBL" id="MBK0418460.1"/>
    </source>
</evidence>
<dbReference type="RefSeq" id="WP_200114592.1">
    <property type="nucleotide sequence ID" value="NZ_JAEHOH010000006.1"/>
</dbReference>
<dbReference type="EMBL" id="JAEHOH010000006">
    <property type="protein sequence ID" value="MBK0418460.1"/>
    <property type="molecule type" value="Genomic_DNA"/>
</dbReference>
<evidence type="ECO:0000256" key="5">
    <source>
        <dbReference type="ARBA" id="ARBA00022840"/>
    </source>
</evidence>
<organism evidence="9 10">
    <name type="scientific">Leucobacter chromiisoli</name>
    <dbReference type="NCBI Taxonomy" id="2796471"/>
    <lineage>
        <taxon>Bacteria</taxon>
        <taxon>Bacillati</taxon>
        <taxon>Actinomycetota</taxon>
        <taxon>Actinomycetes</taxon>
        <taxon>Micrococcales</taxon>
        <taxon>Microbacteriaceae</taxon>
        <taxon>Leucobacter</taxon>
    </lineage>
</organism>
<dbReference type="GO" id="GO:0005524">
    <property type="term" value="F:ATP binding"/>
    <property type="evidence" value="ECO:0007669"/>
    <property type="project" value="UniProtKB-KW"/>
</dbReference>
<dbReference type="GO" id="GO:0005829">
    <property type="term" value="C:cytosol"/>
    <property type="evidence" value="ECO:0007669"/>
    <property type="project" value="TreeGrafter"/>
</dbReference>
<dbReference type="InterPro" id="IPR011611">
    <property type="entry name" value="PfkB_dom"/>
</dbReference>
<dbReference type="InterPro" id="IPR002173">
    <property type="entry name" value="Carboh/pur_kinase_PfkB_CS"/>
</dbReference>
<evidence type="ECO:0000256" key="2">
    <source>
        <dbReference type="ARBA" id="ARBA00022679"/>
    </source>
</evidence>
<proteinExistence type="inferred from homology"/>
<sequence length="356" mass="36048">MRTGGIVTVTAAAAVDRTYTIDAYVSGGVNRARSVHRELSGKGVNVALAVGQTDVPVLAVVPLGRRELLGVEGDAVLRPVPIGRDIRVNVSVVEDDGTTTKINEGPTPLAEDEWRALVDASLRAVAELDGGWLVLCGTLPRVIETGELVPFEELLDGAAALGVRLAVDTSGEALHRVLRYPGRVHAIKPNTHELAEAVGRELDTVGDVVAAAQELRTGGSGSGGIETVYVSMGADGALVVGEEGYFLGSAVAPAVVNTVGAGDASLAGFLVSRARTEARQAEGSAGVDASAAAHASAGADMSDAAHANADAARTAAAWGALAVSQTTTVLADPGGAPEARVTVPDPSTPLTEPGRP</sequence>
<keyword evidence="3" id="KW-0547">Nucleotide-binding</keyword>
<dbReference type="Pfam" id="PF00294">
    <property type="entry name" value="PfkB"/>
    <property type="match status" value="1"/>
</dbReference>
<feature type="region of interest" description="Disordered" evidence="7">
    <location>
        <begin position="329"/>
        <end position="356"/>
    </location>
</feature>
<dbReference type="InterPro" id="IPR017583">
    <property type="entry name" value="Tagatose/fructose_Pkinase"/>
</dbReference>
<dbReference type="SUPFAM" id="SSF53613">
    <property type="entry name" value="Ribokinase-like"/>
    <property type="match status" value="1"/>
</dbReference>
<name>A0A934UU54_9MICO</name>
<dbReference type="PROSITE" id="PS00584">
    <property type="entry name" value="PFKB_KINASES_2"/>
    <property type="match status" value="1"/>
</dbReference>
<dbReference type="GO" id="GO:0008443">
    <property type="term" value="F:phosphofructokinase activity"/>
    <property type="evidence" value="ECO:0007669"/>
    <property type="project" value="TreeGrafter"/>
</dbReference>
<gene>
    <name evidence="9" type="ORF">JD276_05355</name>
</gene>
<evidence type="ECO:0000256" key="4">
    <source>
        <dbReference type="ARBA" id="ARBA00022777"/>
    </source>
</evidence>
<accession>A0A934UU54</accession>
<dbReference type="Proteomes" id="UP000608530">
    <property type="component" value="Unassembled WGS sequence"/>
</dbReference>
<keyword evidence="10" id="KW-1185">Reference proteome</keyword>
<evidence type="ECO:0000259" key="8">
    <source>
        <dbReference type="Pfam" id="PF00294"/>
    </source>
</evidence>
<comment type="caution">
    <text evidence="9">The sequence shown here is derived from an EMBL/GenBank/DDBJ whole genome shotgun (WGS) entry which is preliminary data.</text>
</comment>
<evidence type="ECO:0000256" key="7">
    <source>
        <dbReference type="SAM" id="MobiDB-lite"/>
    </source>
</evidence>
<keyword evidence="5" id="KW-0067">ATP-binding</keyword>
<feature type="domain" description="Carbohydrate kinase PfkB" evidence="8">
    <location>
        <begin position="13"/>
        <end position="298"/>
    </location>
</feature>
<keyword evidence="4" id="KW-0418">Kinase</keyword>
<dbReference type="PANTHER" id="PTHR46566">
    <property type="entry name" value="1-PHOSPHOFRUCTOKINASE-RELATED"/>
    <property type="match status" value="1"/>
</dbReference>
<evidence type="ECO:0000256" key="3">
    <source>
        <dbReference type="ARBA" id="ARBA00022741"/>
    </source>
</evidence>
<dbReference type="Gene3D" id="3.40.1190.20">
    <property type="match status" value="1"/>
</dbReference>
<keyword evidence="2 6" id="KW-0808">Transferase</keyword>
<protein>
    <submittedName>
        <fullName evidence="9">1-phosphofructokinase family hexose kinase</fullName>
    </submittedName>
</protein>
<reference evidence="9" key="1">
    <citation type="submission" date="2020-12" db="EMBL/GenBank/DDBJ databases">
        <title>Leucobacter sp. CAS1, isolated from Chromium sludge.</title>
        <authorList>
            <person name="Xu Z."/>
        </authorList>
    </citation>
    <scope>NUCLEOTIDE SEQUENCE</scope>
    <source>
        <strain evidence="9">CSA1</strain>
    </source>
</reference>
<evidence type="ECO:0000313" key="10">
    <source>
        <dbReference type="Proteomes" id="UP000608530"/>
    </source>
</evidence>
<comment type="similarity">
    <text evidence="1">Belongs to the carbohydrate kinase PfkB family.</text>
</comment>
<dbReference type="AlphaFoldDB" id="A0A934UU54"/>
<evidence type="ECO:0000256" key="1">
    <source>
        <dbReference type="ARBA" id="ARBA00010688"/>
    </source>
</evidence>
<dbReference type="CDD" id="cd01164">
    <property type="entry name" value="FruK_PfkB_like"/>
    <property type="match status" value="1"/>
</dbReference>
<evidence type="ECO:0000256" key="6">
    <source>
        <dbReference type="PIRNR" id="PIRNR000535"/>
    </source>
</evidence>
<dbReference type="PIRSF" id="PIRSF000535">
    <property type="entry name" value="1PFK/6PFK/LacC"/>
    <property type="match status" value="1"/>
</dbReference>
<dbReference type="InterPro" id="IPR029056">
    <property type="entry name" value="Ribokinase-like"/>
</dbReference>
<dbReference type="PANTHER" id="PTHR46566:SF5">
    <property type="entry name" value="1-PHOSPHOFRUCTOKINASE"/>
    <property type="match status" value="1"/>
</dbReference>